<organism evidence="2 3">
    <name type="scientific">Brevibacillus panacihumi</name>
    <dbReference type="NCBI Taxonomy" id="497735"/>
    <lineage>
        <taxon>Bacteria</taxon>
        <taxon>Bacillati</taxon>
        <taxon>Bacillota</taxon>
        <taxon>Bacilli</taxon>
        <taxon>Bacillales</taxon>
        <taxon>Paenibacillaceae</taxon>
        <taxon>Brevibacillus</taxon>
    </lineage>
</organism>
<name>A0A3M8CP68_9BACL</name>
<dbReference type="AlphaFoldDB" id="A0A3M8CP68"/>
<dbReference type="RefSeq" id="WP_122914058.1">
    <property type="nucleotide sequence ID" value="NZ_RHHT01000030.1"/>
</dbReference>
<feature type="transmembrane region" description="Helical" evidence="1">
    <location>
        <begin position="343"/>
        <end position="365"/>
    </location>
</feature>
<feature type="transmembrane region" description="Helical" evidence="1">
    <location>
        <begin position="281"/>
        <end position="300"/>
    </location>
</feature>
<feature type="transmembrane region" description="Helical" evidence="1">
    <location>
        <begin position="53"/>
        <end position="75"/>
    </location>
</feature>
<evidence type="ECO:0000313" key="3">
    <source>
        <dbReference type="Proteomes" id="UP000281915"/>
    </source>
</evidence>
<evidence type="ECO:0000313" key="2">
    <source>
        <dbReference type="EMBL" id="RNB77560.1"/>
    </source>
</evidence>
<keyword evidence="1" id="KW-0812">Transmembrane</keyword>
<feature type="transmembrane region" description="Helical" evidence="1">
    <location>
        <begin position="312"/>
        <end position="331"/>
    </location>
</feature>
<comment type="caution">
    <text evidence="2">The sequence shown here is derived from an EMBL/GenBank/DDBJ whole genome shotgun (WGS) entry which is preliminary data.</text>
</comment>
<keyword evidence="1" id="KW-1133">Transmembrane helix</keyword>
<feature type="transmembrane region" description="Helical" evidence="1">
    <location>
        <begin position="21"/>
        <end position="47"/>
    </location>
</feature>
<dbReference type="Proteomes" id="UP000281915">
    <property type="component" value="Unassembled WGS sequence"/>
</dbReference>
<reference evidence="2 3" key="1">
    <citation type="submission" date="2018-10" db="EMBL/GenBank/DDBJ databases">
        <title>Phylogenomics of Brevibacillus.</title>
        <authorList>
            <person name="Dunlap C."/>
        </authorList>
    </citation>
    <scope>NUCLEOTIDE SEQUENCE [LARGE SCALE GENOMIC DNA]</scope>
    <source>
        <strain evidence="2 3">JCM 15085</strain>
    </source>
</reference>
<proteinExistence type="predicted"/>
<accession>A0A3M8CP68</accession>
<evidence type="ECO:0000256" key="1">
    <source>
        <dbReference type="SAM" id="Phobius"/>
    </source>
</evidence>
<sequence length="370" mass="43050">MLEIRGGKDLKYSSELPAWSRYVHFAIIGFLGLIALAIFSFGMYLLIYESDWIFSFILAGLGIFIGWICWILIGITRFQHEVIMKIELREDGFFTSVQNLKTGKLFEELVPFAQMDEVLIGRIFRYVQTPKNVPRYYIAGAKIIMVWTDEQGKRQFGTFGEEKQENLDLWIERFRQNGVPVYNTQLNITQVNHPQLSEAYEQIPKLPYDGESPYFQTGLKIYDPTPEWKSAEMLANEEAKKRRNDVRFFRPLFIGVIVFNFLVALLWMPGWGIEDELFNEASPSTAITLSNVALLFLARTYWRKKARWYRPLVDTLIMFAVHAMGVSASLLNAPLQEYVYDALFVENFTMGVFLGGAYFITRLFVYRIIR</sequence>
<keyword evidence="1" id="KW-0472">Membrane</keyword>
<dbReference type="EMBL" id="RHHT01000030">
    <property type="protein sequence ID" value="RNB77560.1"/>
    <property type="molecule type" value="Genomic_DNA"/>
</dbReference>
<feature type="transmembrane region" description="Helical" evidence="1">
    <location>
        <begin position="248"/>
        <end position="269"/>
    </location>
</feature>
<protein>
    <submittedName>
        <fullName evidence="2">Uncharacterized protein</fullName>
    </submittedName>
</protein>
<gene>
    <name evidence="2" type="ORF">EDM58_14965</name>
</gene>